<evidence type="ECO:0000256" key="3">
    <source>
        <dbReference type="ARBA" id="ARBA00022519"/>
    </source>
</evidence>
<evidence type="ECO:0000256" key="2">
    <source>
        <dbReference type="ARBA" id="ARBA00022475"/>
    </source>
</evidence>
<proteinExistence type="predicted"/>
<keyword evidence="6 7" id="KW-0012">Acyltransferase</keyword>
<evidence type="ECO:0000313" key="8">
    <source>
        <dbReference type="Proteomes" id="UP001169063"/>
    </source>
</evidence>
<dbReference type="PANTHER" id="PTHR30606">
    <property type="entry name" value="LIPID A BIOSYNTHESIS LAUROYL ACYLTRANSFERASE"/>
    <property type="match status" value="1"/>
</dbReference>
<dbReference type="Pfam" id="PF03279">
    <property type="entry name" value="Lip_A_acyltrans"/>
    <property type="match status" value="1"/>
</dbReference>
<comment type="caution">
    <text evidence="7">The sequence shown here is derived from an EMBL/GenBank/DDBJ whole genome shotgun (WGS) entry which is preliminary data.</text>
</comment>
<evidence type="ECO:0000256" key="4">
    <source>
        <dbReference type="ARBA" id="ARBA00022679"/>
    </source>
</evidence>
<reference evidence="7" key="1">
    <citation type="submission" date="2023-07" db="EMBL/GenBank/DDBJ databases">
        <title>Brevundimonas soil sp. nov., isolated from the soil of chemical plant.</title>
        <authorList>
            <person name="Wu N."/>
        </authorList>
    </citation>
    <scope>NUCLEOTIDE SEQUENCE</scope>
    <source>
        <strain evidence="7">XZ-24</strain>
    </source>
</reference>
<evidence type="ECO:0000256" key="1">
    <source>
        <dbReference type="ARBA" id="ARBA00004533"/>
    </source>
</evidence>
<dbReference type="Proteomes" id="UP001169063">
    <property type="component" value="Unassembled WGS sequence"/>
</dbReference>
<keyword evidence="4" id="KW-0808">Transferase</keyword>
<dbReference type="InterPro" id="IPR004960">
    <property type="entry name" value="LipA_acyltrans"/>
</dbReference>
<evidence type="ECO:0000256" key="5">
    <source>
        <dbReference type="ARBA" id="ARBA00023136"/>
    </source>
</evidence>
<evidence type="ECO:0000256" key="6">
    <source>
        <dbReference type="ARBA" id="ARBA00023315"/>
    </source>
</evidence>
<protein>
    <submittedName>
        <fullName evidence="7">Lysophospholipid acyltransferase family protein</fullName>
    </submittedName>
</protein>
<dbReference type="RefSeq" id="WP_302109262.1">
    <property type="nucleotide sequence ID" value="NZ_JAUKTR010000002.1"/>
</dbReference>
<dbReference type="CDD" id="cd07984">
    <property type="entry name" value="LPLAT_LABLAT-like"/>
    <property type="match status" value="1"/>
</dbReference>
<keyword evidence="2" id="KW-1003">Cell membrane</keyword>
<accession>A0ABT8SJV5</accession>
<organism evidence="7 8">
    <name type="scientific">Peiella sedimenti</name>
    <dbReference type="NCBI Taxonomy" id="3061083"/>
    <lineage>
        <taxon>Bacteria</taxon>
        <taxon>Pseudomonadati</taxon>
        <taxon>Pseudomonadota</taxon>
        <taxon>Alphaproteobacteria</taxon>
        <taxon>Caulobacterales</taxon>
        <taxon>Caulobacteraceae</taxon>
        <taxon>Peiella</taxon>
    </lineage>
</organism>
<keyword evidence="5" id="KW-0472">Membrane</keyword>
<evidence type="ECO:0000313" key="7">
    <source>
        <dbReference type="EMBL" id="MDO1558827.1"/>
    </source>
</evidence>
<keyword evidence="3" id="KW-0997">Cell inner membrane</keyword>
<comment type="subcellular location">
    <subcellularLocation>
        <location evidence="1">Cell inner membrane</location>
    </subcellularLocation>
</comment>
<sequence>MVSRAQDLQWRLEAVLFAGYFGLMRALPTDWASGLGAALLKTLGPLTGAHRTAERNLRLAFPEKDAAWRRRMLKAQWDNTGRTFAETPILNRMTVASGRVELVDPHGRLKALADGAPPVVFVSGHFACFEIMPLVILEAGVPCQITYRATNNPYVDRIIRDSRARYGVKLFAPKGAEGARELLDGLKRGESAALMNDQKFNEGPEVLFFGKPVNAAPGPSRLAQRFGTVLQPMSVERIKGARFRVVVHDPIPVPKTGDKAADVAAATQAVTRFVEDQVRRRPEEWFWVHKRWPNAAYAALEA</sequence>
<dbReference type="GO" id="GO:0016746">
    <property type="term" value="F:acyltransferase activity"/>
    <property type="evidence" value="ECO:0007669"/>
    <property type="project" value="UniProtKB-KW"/>
</dbReference>
<gene>
    <name evidence="7" type="ORF">Q0812_05235</name>
</gene>
<dbReference type="PANTHER" id="PTHR30606:SF10">
    <property type="entry name" value="PHOSPHATIDYLINOSITOL MANNOSIDE ACYLTRANSFERASE"/>
    <property type="match status" value="1"/>
</dbReference>
<dbReference type="EMBL" id="JAUKTR010000002">
    <property type="protein sequence ID" value="MDO1558827.1"/>
    <property type="molecule type" value="Genomic_DNA"/>
</dbReference>
<keyword evidence="8" id="KW-1185">Reference proteome</keyword>
<name>A0ABT8SJV5_9CAUL</name>